<dbReference type="InterPro" id="IPR013128">
    <property type="entry name" value="Peptidase_C1A"/>
</dbReference>
<evidence type="ECO:0000313" key="5">
    <source>
        <dbReference type="Proteomes" id="UP000011728"/>
    </source>
</evidence>
<dbReference type="Gene3D" id="3.90.70.10">
    <property type="entry name" value="Cysteine proteinases"/>
    <property type="match status" value="1"/>
</dbReference>
<dbReference type="KEGG" id="csr:Cspa_c11540"/>
<organism evidence="4 5">
    <name type="scientific">Clostridium saccharoperbutylacetonicum N1-4(HMT)</name>
    <dbReference type="NCBI Taxonomy" id="931276"/>
    <lineage>
        <taxon>Bacteria</taxon>
        <taxon>Bacillati</taxon>
        <taxon>Bacillota</taxon>
        <taxon>Clostridia</taxon>
        <taxon>Eubacteriales</taxon>
        <taxon>Clostridiaceae</taxon>
        <taxon>Clostridium</taxon>
    </lineage>
</organism>
<protein>
    <submittedName>
        <fullName evidence="4">Cysteine protease</fullName>
    </submittedName>
</protein>
<dbReference type="SUPFAM" id="SSF54001">
    <property type="entry name" value="Cysteine proteinases"/>
    <property type="match status" value="1"/>
</dbReference>
<dbReference type="AlphaFoldDB" id="M1LPX6"/>
<dbReference type="eggNOG" id="COG4870">
    <property type="taxonomic scope" value="Bacteria"/>
</dbReference>
<evidence type="ECO:0000256" key="1">
    <source>
        <dbReference type="ARBA" id="ARBA00008455"/>
    </source>
</evidence>
<keyword evidence="5" id="KW-1185">Reference proteome</keyword>
<evidence type="ECO:0000259" key="3">
    <source>
        <dbReference type="SMART" id="SM00645"/>
    </source>
</evidence>
<dbReference type="HOGENOM" id="CLU_056603_2_0_9"/>
<dbReference type="STRING" id="36745.CLSAP_11580"/>
<feature type="domain" description="Peptidase C1A papain C-terminal" evidence="3">
    <location>
        <begin position="59"/>
        <end position="281"/>
    </location>
</feature>
<dbReference type="Pfam" id="PF00112">
    <property type="entry name" value="Peptidase_C1"/>
    <property type="match status" value="1"/>
</dbReference>
<accession>M1LPX6</accession>
<dbReference type="PATRIC" id="fig|931276.5.peg.1111"/>
<dbReference type="EMBL" id="CP004121">
    <property type="protein sequence ID" value="AGF54930.1"/>
    <property type="molecule type" value="Genomic_DNA"/>
</dbReference>
<comment type="similarity">
    <text evidence="1">Belongs to the peptidase C1 family.</text>
</comment>
<evidence type="ECO:0000256" key="2">
    <source>
        <dbReference type="SAM" id="SignalP"/>
    </source>
</evidence>
<dbReference type="InterPro" id="IPR000668">
    <property type="entry name" value="Peptidase_C1A_C"/>
</dbReference>
<dbReference type="PROSITE" id="PS00639">
    <property type="entry name" value="THIOL_PROTEASE_HIS"/>
    <property type="match status" value="1"/>
</dbReference>
<proteinExistence type="inferred from homology"/>
<feature type="chain" id="PRO_5004015458" evidence="2">
    <location>
        <begin position="30"/>
        <end position="282"/>
    </location>
</feature>
<dbReference type="PANTHER" id="PTHR12411">
    <property type="entry name" value="CYSTEINE PROTEASE FAMILY C1-RELATED"/>
    <property type="match status" value="1"/>
</dbReference>
<sequence>MKFNKTSIKFLACSLAILGALIPNQNSYAATLHPTGLNHLHEKIPGIKMVVNSDSKVQLPAKVDLTNQFPKVGNQGDLGSCVTWATGYADKSYQEGQEWKWSLNTNSHIFSPAYIYSQIHADNSADGGGSDFSDAFNILETQGCTTLTDMPYDGSEYAWETTPTASQKANAAKYKAADWSQLPDGNYSAIKAQLASGNPVVIGIEVYPDFDNLSASNPIYDKIYGRSRGGHALCVIGYDDSKRAVKIINSWGTSWGINGYGWISYDLIKSQNIESYVMTDAE</sequence>
<dbReference type="RefSeq" id="WP_015391255.1">
    <property type="nucleotide sequence ID" value="NC_020291.1"/>
</dbReference>
<dbReference type="OrthoDB" id="3648721at2"/>
<name>M1LPX6_9CLOT</name>
<dbReference type="CDD" id="cd02619">
    <property type="entry name" value="Peptidase_C1"/>
    <property type="match status" value="1"/>
</dbReference>
<dbReference type="GO" id="GO:0008234">
    <property type="term" value="F:cysteine-type peptidase activity"/>
    <property type="evidence" value="ECO:0007669"/>
    <property type="project" value="InterPro"/>
</dbReference>
<gene>
    <name evidence="4" type="ORF">Cspa_c11540</name>
</gene>
<dbReference type="InterPro" id="IPR038765">
    <property type="entry name" value="Papain-like_cys_pep_sf"/>
</dbReference>
<dbReference type="GO" id="GO:0006508">
    <property type="term" value="P:proteolysis"/>
    <property type="evidence" value="ECO:0007669"/>
    <property type="project" value="UniProtKB-KW"/>
</dbReference>
<dbReference type="InterPro" id="IPR025660">
    <property type="entry name" value="Pept_his_AS"/>
</dbReference>
<reference evidence="4 5" key="1">
    <citation type="submission" date="2013-02" db="EMBL/GenBank/DDBJ databases">
        <title>Genome sequence of Clostridium saccharoperbutylacetonicum N1-4(HMT).</title>
        <authorList>
            <person name="Poehlein A."/>
            <person name="Daniel R."/>
        </authorList>
    </citation>
    <scope>NUCLEOTIDE SEQUENCE [LARGE SCALE GENOMIC DNA]</scope>
    <source>
        <strain evidence="5">N1-4(HMT)</strain>
    </source>
</reference>
<dbReference type="Proteomes" id="UP000011728">
    <property type="component" value="Chromosome"/>
</dbReference>
<feature type="signal peptide" evidence="2">
    <location>
        <begin position="1"/>
        <end position="29"/>
    </location>
</feature>
<dbReference type="SMART" id="SM00645">
    <property type="entry name" value="Pept_C1"/>
    <property type="match status" value="1"/>
</dbReference>
<keyword evidence="4" id="KW-0378">Hydrolase</keyword>
<keyword evidence="2" id="KW-0732">Signal</keyword>
<keyword evidence="4" id="KW-0645">Protease</keyword>
<evidence type="ECO:0000313" key="4">
    <source>
        <dbReference type="EMBL" id="AGF54930.1"/>
    </source>
</evidence>